<dbReference type="EMBL" id="BK016090">
    <property type="protein sequence ID" value="DAF94301.1"/>
    <property type="molecule type" value="Genomic_DNA"/>
</dbReference>
<keyword evidence="1" id="KW-0808">Transferase</keyword>
<protein>
    <submittedName>
        <fullName evidence="1">Polynucleotide kinase</fullName>
    </submittedName>
</protein>
<reference evidence="1" key="1">
    <citation type="journal article" date="2021" name="Proc. Natl. Acad. Sci. U.S.A.">
        <title>A Catalog of Tens of Thousands of Viruses from Human Metagenomes Reveals Hidden Associations with Chronic Diseases.</title>
        <authorList>
            <person name="Tisza M.J."/>
            <person name="Buck C.B."/>
        </authorList>
    </citation>
    <scope>NUCLEOTIDE SEQUENCE</scope>
    <source>
        <strain evidence="1">Ctu2j3</strain>
    </source>
</reference>
<name>A0A8S5UIB2_9CAUD</name>
<organism evidence="1">
    <name type="scientific">Myoviridae sp. ctu2j3</name>
    <dbReference type="NCBI Taxonomy" id="2825197"/>
    <lineage>
        <taxon>Viruses</taxon>
        <taxon>Duplodnaviria</taxon>
        <taxon>Heunggongvirae</taxon>
        <taxon>Uroviricota</taxon>
        <taxon>Caudoviricetes</taxon>
    </lineage>
</organism>
<sequence length="124" mass="13737">MSIAWIGVDFDGTLASDESGWEGPLHAGPPIAPMVAFVQNLIKQGHTVKIMTARVGPHPDQTDEELEAIHQFLGDWSEEHIGTRLEATCQKDYMMIALFDDKAFHVTPNTGIVHLPEEEEESDV</sequence>
<dbReference type="SUPFAM" id="SSF56784">
    <property type="entry name" value="HAD-like"/>
    <property type="match status" value="1"/>
</dbReference>
<evidence type="ECO:0000313" key="1">
    <source>
        <dbReference type="EMBL" id="DAF94110.1"/>
    </source>
</evidence>
<dbReference type="Gene3D" id="3.40.50.1000">
    <property type="entry name" value="HAD superfamily/HAD-like"/>
    <property type="match status" value="1"/>
</dbReference>
<dbReference type="InterPro" id="IPR023214">
    <property type="entry name" value="HAD_sf"/>
</dbReference>
<proteinExistence type="predicted"/>
<dbReference type="GO" id="GO:0016301">
    <property type="term" value="F:kinase activity"/>
    <property type="evidence" value="ECO:0007669"/>
    <property type="project" value="UniProtKB-KW"/>
</dbReference>
<dbReference type="InterPro" id="IPR036412">
    <property type="entry name" value="HAD-like_sf"/>
</dbReference>
<keyword evidence="1" id="KW-0418">Kinase</keyword>
<dbReference type="EMBL" id="BK016090">
    <property type="protein sequence ID" value="DAF94110.1"/>
    <property type="molecule type" value="Genomic_DNA"/>
</dbReference>
<accession>A0A8S5UIB2</accession>